<evidence type="ECO:0000313" key="12">
    <source>
        <dbReference type="Proteomes" id="UP000504606"/>
    </source>
</evidence>
<proteinExistence type="inferred from homology"/>
<name>A0A6J1SF22_FRAOC</name>
<keyword evidence="5" id="KW-0805">Transcription regulation</keyword>
<evidence type="ECO:0000256" key="8">
    <source>
        <dbReference type="ARBA" id="ARBA00023204"/>
    </source>
</evidence>
<keyword evidence="8" id="KW-0234">DNA repair</keyword>
<sequence>MEQGTSKTPCRRIGLRRITSASKSDPSAKSTECKRQAETPKSNVGLFLMSNTGKIAKDVPSPISSESPVMQTDNESALKVENTPQTGRKGDSKFPYPFSSPCSSRSDTSKDNSYCQESNAKKLKLDLPETVTVEELHTLQRKVGLKERRLKELRQAGIICRKHNPDDLRRDIKVWLQACQAALQELLSEFQRRGGNMDMTKLLSELGIPSTLVHFDPESGDFE</sequence>
<dbReference type="Gene3D" id="6.10.140.1020">
    <property type="match status" value="1"/>
</dbReference>
<dbReference type="RefSeq" id="XP_026279800.1">
    <property type="nucleotide sequence ID" value="XM_026424015.2"/>
</dbReference>
<evidence type="ECO:0000256" key="9">
    <source>
        <dbReference type="ARBA" id="ARBA00023242"/>
    </source>
</evidence>
<dbReference type="AlphaFoldDB" id="A0A6J1SF22"/>
<dbReference type="PANTHER" id="PTHR28643">
    <property type="entry name" value="SWI5-DEPENDENT RECOMBINATION DNA REPAIR PROTEIN 1 HOMOLOG"/>
    <property type="match status" value="1"/>
</dbReference>
<reference evidence="13" key="1">
    <citation type="submission" date="2025-08" db="UniProtKB">
        <authorList>
            <consortium name="RefSeq"/>
        </authorList>
    </citation>
    <scope>IDENTIFICATION</scope>
    <source>
        <tissue evidence="13">Whole organism</tissue>
    </source>
</reference>
<feature type="region of interest" description="Disordered" evidence="11">
    <location>
        <begin position="1"/>
        <end position="45"/>
    </location>
</feature>
<gene>
    <name evidence="13" type="primary">LOC113207439</name>
</gene>
<feature type="compositionally biased region" description="Polar residues" evidence="11">
    <location>
        <begin position="62"/>
        <end position="75"/>
    </location>
</feature>
<evidence type="ECO:0000256" key="1">
    <source>
        <dbReference type="ARBA" id="ARBA00004123"/>
    </source>
</evidence>
<keyword evidence="9" id="KW-0539">Nucleus</keyword>
<dbReference type="Pfam" id="PF10376">
    <property type="entry name" value="Mei5"/>
    <property type="match status" value="1"/>
</dbReference>
<feature type="region of interest" description="Disordered" evidence="11">
    <location>
        <begin position="57"/>
        <end position="115"/>
    </location>
</feature>
<feature type="compositionally biased region" description="Polar residues" evidence="11">
    <location>
        <begin position="19"/>
        <end position="30"/>
    </location>
</feature>
<dbReference type="GO" id="GO:0032798">
    <property type="term" value="C:Swi5-Sfr1 complex"/>
    <property type="evidence" value="ECO:0007669"/>
    <property type="project" value="InterPro"/>
</dbReference>
<dbReference type="OrthoDB" id="8196558at2759"/>
<evidence type="ECO:0000256" key="10">
    <source>
        <dbReference type="ARBA" id="ARBA00033234"/>
    </source>
</evidence>
<dbReference type="KEGG" id="foc:113207439"/>
<comment type="similarity">
    <text evidence="2">Belongs to the SFR1/MEI5 family.</text>
</comment>
<dbReference type="InterPro" id="IPR018468">
    <property type="entry name" value="SFR1/Mei5"/>
</dbReference>
<dbReference type="InterPro" id="IPR042429">
    <property type="entry name" value="SFR1"/>
</dbReference>
<organism evidence="12 13">
    <name type="scientific">Frankliniella occidentalis</name>
    <name type="common">Western flower thrips</name>
    <name type="synonym">Euthrips occidentalis</name>
    <dbReference type="NCBI Taxonomy" id="133901"/>
    <lineage>
        <taxon>Eukaryota</taxon>
        <taxon>Metazoa</taxon>
        <taxon>Ecdysozoa</taxon>
        <taxon>Arthropoda</taxon>
        <taxon>Hexapoda</taxon>
        <taxon>Insecta</taxon>
        <taxon>Pterygota</taxon>
        <taxon>Neoptera</taxon>
        <taxon>Paraneoptera</taxon>
        <taxon>Thysanoptera</taxon>
        <taxon>Terebrantia</taxon>
        <taxon>Thripoidea</taxon>
        <taxon>Thripidae</taxon>
        <taxon>Frankliniella</taxon>
    </lineage>
</organism>
<dbReference type="PANTHER" id="PTHR28643:SF1">
    <property type="entry name" value="SWI5-DEPENDENT RECOMBINATION DNA REPAIR PROTEIN 1 HOMOLOG"/>
    <property type="match status" value="1"/>
</dbReference>
<comment type="subcellular location">
    <subcellularLocation>
        <location evidence="1">Nucleus</location>
    </subcellularLocation>
</comment>
<dbReference type="GeneID" id="113207439"/>
<dbReference type="Proteomes" id="UP000504606">
    <property type="component" value="Unplaced"/>
</dbReference>
<feature type="compositionally biased region" description="Polar residues" evidence="11">
    <location>
        <begin position="100"/>
        <end position="115"/>
    </location>
</feature>
<evidence type="ECO:0000256" key="7">
    <source>
        <dbReference type="ARBA" id="ARBA00023163"/>
    </source>
</evidence>
<dbReference type="GO" id="GO:0000724">
    <property type="term" value="P:double-strand break repair via homologous recombination"/>
    <property type="evidence" value="ECO:0007669"/>
    <property type="project" value="InterPro"/>
</dbReference>
<dbReference type="GO" id="GO:0003713">
    <property type="term" value="F:transcription coactivator activity"/>
    <property type="evidence" value="ECO:0007669"/>
    <property type="project" value="InterPro"/>
</dbReference>
<evidence type="ECO:0000256" key="6">
    <source>
        <dbReference type="ARBA" id="ARBA00023054"/>
    </source>
</evidence>
<protein>
    <recommendedName>
        <fullName evidence="3">Swi5-dependent recombination DNA repair protein 1 homolog</fullName>
    </recommendedName>
    <alternativeName>
        <fullName evidence="10">Meiosis protein 5 homolog</fullName>
    </alternativeName>
</protein>
<keyword evidence="4" id="KW-0227">DNA damage</keyword>
<evidence type="ECO:0000256" key="2">
    <source>
        <dbReference type="ARBA" id="ARBA00008729"/>
    </source>
</evidence>
<keyword evidence="7" id="KW-0804">Transcription</keyword>
<evidence type="ECO:0000256" key="4">
    <source>
        <dbReference type="ARBA" id="ARBA00022763"/>
    </source>
</evidence>
<evidence type="ECO:0000313" key="13">
    <source>
        <dbReference type="RefSeq" id="XP_026279800.1"/>
    </source>
</evidence>
<keyword evidence="12" id="KW-1185">Reference proteome</keyword>
<evidence type="ECO:0000256" key="3">
    <source>
        <dbReference type="ARBA" id="ARBA00014688"/>
    </source>
</evidence>
<accession>A0A6J1SF22</accession>
<keyword evidence="6" id="KW-0175">Coiled coil</keyword>
<evidence type="ECO:0000256" key="11">
    <source>
        <dbReference type="SAM" id="MobiDB-lite"/>
    </source>
</evidence>
<evidence type="ECO:0000256" key="5">
    <source>
        <dbReference type="ARBA" id="ARBA00023015"/>
    </source>
</evidence>